<dbReference type="RefSeq" id="WP_376814428.1">
    <property type="nucleotide sequence ID" value="NZ_JBHSDY010000012.1"/>
</dbReference>
<dbReference type="Gene3D" id="1.10.3720.10">
    <property type="entry name" value="MetI-like"/>
    <property type="match status" value="1"/>
</dbReference>
<dbReference type="PANTHER" id="PTHR30614:SF35">
    <property type="entry name" value="ABC TRANSPORTER PERMEASE PROTEIN"/>
    <property type="match status" value="1"/>
</dbReference>
<evidence type="ECO:0000313" key="11">
    <source>
        <dbReference type="Proteomes" id="UP001595756"/>
    </source>
</evidence>
<keyword evidence="7 8" id="KW-0472">Membrane</keyword>
<feature type="domain" description="ABC transmembrane type-1" evidence="9">
    <location>
        <begin position="21"/>
        <end position="208"/>
    </location>
</feature>
<evidence type="ECO:0000256" key="6">
    <source>
        <dbReference type="ARBA" id="ARBA00022989"/>
    </source>
</evidence>
<dbReference type="Pfam" id="PF00528">
    <property type="entry name" value="BPD_transp_1"/>
    <property type="match status" value="1"/>
</dbReference>
<evidence type="ECO:0000256" key="1">
    <source>
        <dbReference type="ARBA" id="ARBA00004429"/>
    </source>
</evidence>
<keyword evidence="5 8" id="KW-0812">Transmembrane</keyword>
<evidence type="ECO:0000256" key="4">
    <source>
        <dbReference type="ARBA" id="ARBA00022475"/>
    </source>
</evidence>
<dbReference type="PANTHER" id="PTHR30614">
    <property type="entry name" value="MEMBRANE COMPONENT OF AMINO ACID ABC TRANSPORTER"/>
    <property type="match status" value="1"/>
</dbReference>
<dbReference type="NCBIfam" id="TIGR01726">
    <property type="entry name" value="HEQRo_perm_3TM"/>
    <property type="match status" value="1"/>
</dbReference>
<dbReference type="InterPro" id="IPR043429">
    <property type="entry name" value="ArtM/GltK/GlnP/TcyL/YhdX-like"/>
</dbReference>
<evidence type="ECO:0000256" key="8">
    <source>
        <dbReference type="RuleBase" id="RU363032"/>
    </source>
</evidence>
<evidence type="ECO:0000256" key="3">
    <source>
        <dbReference type="ARBA" id="ARBA00022448"/>
    </source>
</evidence>
<dbReference type="InterPro" id="IPR000515">
    <property type="entry name" value="MetI-like"/>
</dbReference>
<dbReference type="InterPro" id="IPR010065">
    <property type="entry name" value="AA_ABC_transptr_permease_3TM"/>
</dbReference>
<gene>
    <name evidence="10" type="ORF">ACFO0J_17760</name>
</gene>
<comment type="similarity">
    <text evidence="2">Belongs to the binding-protein-dependent transport system permease family. HisMQ subfamily.</text>
</comment>
<reference evidence="11" key="1">
    <citation type="journal article" date="2019" name="Int. J. Syst. Evol. Microbiol.">
        <title>The Global Catalogue of Microorganisms (GCM) 10K type strain sequencing project: providing services to taxonomists for standard genome sequencing and annotation.</title>
        <authorList>
            <consortium name="The Broad Institute Genomics Platform"/>
            <consortium name="The Broad Institute Genome Sequencing Center for Infectious Disease"/>
            <person name="Wu L."/>
            <person name="Ma J."/>
        </authorList>
    </citation>
    <scope>NUCLEOTIDE SEQUENCE [LARGE SCALE GENOMIC DNA]</scope>
    <source>
        <strain evidence="11">CGMCC 1.19029</strain>
    </source>
</reference>
<evidence type="ECO:0000256" key="7">
    <source>
        <dbReference type="ARBA" id="ARBA00023136"/>
    </source>
</evidence>
<keyword evidence="3 8" id="KW-0813">Transport</keyword>
<name>A0ABV8S308_9BURK</name>
<sequence>MTYSFDFASLLPHWHAFLDGLWLTTQLSIATTVLGFVFGTLVAIGLDSKSWVTIPCRIYVELIRNTPLLVQLFVVFFVFPSLGWKISALTAAVIALGMNLTAYASEVIRAGIQSVHVGQIEAAECLGLNKAQVYWHVILTPAIEKVYPALCGQFVLLMLASSLTSQISVDELTGIAGQIQSETFRSFETYTVIALFYLILAFCMRFGLWLLGLVLFTRRRRLGTSI</sequence>
<dbReference type="PROSITE" id="PS50928">
    <property type="entry name" value="ABC_TM1"/>
    <property type="match status" value="1"/>
</dbReference>
<accession>A0ABV8S308</accession>
<evidence type="ECO:0000313" key="10">
    <source>
        <dbReference type="EMBL" id="MFC4299892.1"/>
    </source>
</evidence>
<evidence type="ECO:0000256" key="2">
    <source>
        <dbReference type="ARBA" id="ARBA00010072"/>
    </source>
</evidence>
<keyword evidence="11" id="KW-1185">Reference proteome</keyword>
<dbReference type="CDD" id="cd06261">
    <property type="entry name" value="TM_PBP2"/>
    <property type="match status" value="1"/>
</dbReference>
<dbReference type="SUPFAM" id="SSF161098">
    <property type="entry name" value="MetI-like"/>
    <property type="match status" value="1"/>
</dbReference>
<evidence type="ECO:0000259" key="9">
    <source>
        <dbReference type="PROSITE" id="PS50928"/>
    </source>
</evidence>
<dbReference type="Proteomes" id="UP001595756">
    <property type="component" value="Unassembled WGS sequence"/>
</dbReference>
<comment type="subcellular location">
    <subcellularLocation>
        <location evidence="1">Cell inner membrane</location>
        <topology evidence="1">Multi-pass membrane protein</topology>
    </subcellularLocation>
    <subcellularLocation>
        <location evidence="8">Cell membrane</location>
        <topology evidence="8">Multi-pass membrane protein</topology>
    </subcellularLocation>
</comment>
<dbReference type="EMBL" id="JBHSDY010000012">
    <property type="protein sequence ID" value="MFC4299892.1"/>
    <property type="molecule type" value="Genomic_DNA"/>
</dbReference>
<protein>
    <submittedName>
        <fullName evidence="10">Amino acid ABC transporter permease</fullName>
    </submittedName>
</protein>
<comment type="caution">
    <text evidence="10">The sequence shown here is derived from an EMBL/GenBank/DDBJ whole genome shotgun (WGS) entry which is preliminary data.</text>
</comment>
<feature type="transmembrane region" description="Helical" evidence="8">
    <location>
        <begin position="189"/>
        <end position="216"/>
    </location>
</feature>
<dbReference type="InterPro" id="IPR035906">
    <property type="entry name" value="MetI-like_sf"/>
</dbReference>
<keyword evidence="6 8" id="KW-1133">Transmembrane helix</keyword>
<keyword evidence="4" id="KW-1003">Cell membrane</keyword>
<evidence type="ECO:0000256" key="5">
    <source>
        <dbReference type="ARBA" id="ARBA00022692"/>
    </source>
</evidence>
<feature type="transmembrane region" description="Helical" evidence="8">
    <location>
        <begin position="20"/>
        <end position="46"/>
    </location>
</feature>
<proteinExistence type="inferred from homology"/>
<organism evidence="10 11">
    <name type="scientific">Castellaniella hirudinis</name>
    <dbReference type="NCBI Taxonomy" id="1144617"/>
    <lineage>
        <taxon>Bacteria</taxon>
        <taxon>Pseudomonadati</taxon>
        <taxon>Pseudomonadota</taxon>
        <taxon>Betaproteobacteria</taxon>
        <taxon>Burkholderiales</taxon>
        <taxon>Alcaligenaceae</taxon>
        <taxon>Castellaniella</taxon>
    </lineage>
</organism>